<comment type="subcellular location">
    <subcellularLocation>
        <location evidence="9">Mitochondrion matrix</location>
    </subcellularLocation>
    <subcellularLocation>
        <location evidence="9">Nucleus</location>
    </subcellularLocation>
    <subcellularLocation>
        <location evidence="9">Cytoplasm</location>
    </subcellularLocation>
    <text evidence="9">Predominantly in the mitochondria and in the nucleus.</text>
</comment>
<keyword evidence="3 9" id="KW-0489">Methyltransferase</keyword>
<keyword evidence="13" id="KW-1185">Reference proteome</keyword>
<dbReference type="AlphaFoldDB" id="A0AAD2CUC0"/>
<feature type="domain" description="SAM-dependent methyltransferase TRM5/TYW2-type" evidence="11">
    <location>
        <begin position="194"/>
        <end position="546"/>
    </location>
</feature>
<accession>A0AAD2CUC0</accession>
<evidence type="ECO:0000256" key="1">
    <source>
        <dbReference type="ARBA" id="ARBA00009775"/>
    </source>
</evidence>
<dbReference type="InterPro" id="IPR029063">
    <property type="entry name" value="SAM-dependent_MTases_sf"/>
</dbReference>
<evidence type="ECO:0000256" key="2">
    <source>
        <dbReference type="ARBA" id="ARBA00022490"/>
    </source>
</evidence>
<keyword evidence="6 9" id="KW-0819">tRNA processing</keyword>
<keyword evidence="2 9" id="KW-0963">Cytoplasm</keyword>
<dbReference type="HAMAP" id="MF_03152">
    <property type="entry name" value="TRM5"/>
    <property type="match status" value="1"/>
</dbReference>
<feature type="binding site" evidence="9">
    <location>
        <position position="423"/>
    </location>
    <ligand>
        <name>S-adenosyl-L-methionine</name>
        <dbReference type="ChEBI" id="CHEBI:59789"/>
    </ligand>
</feature>
<evidence type="ECO:0000256" key="3">
    <source>
        <dbReference type="ARBA" id="ARBA00022603"/>
    </source>
</evidence>
<comment type="caution">
    <text evidence="9">Lacks conserved residue(s) required for the propagation of feature annotation.</text>
</comment>
<dbReference type="InterPro" id="IPR030382">
    <property type="entry name" value="MeTrfase_TRM5/TYW2"/>
</dbReference>
<evidence type="ECO:0000313" key="13">
    <source>
        <dbReference type="Proteomes" id="UP001295423"/>
    </source>
</evidence>
<feature type="binding site" evidence="9">
    <location>
        <position position="283"/>
    </location>
    <ligand>
        <name>S-adenosyl-L-methionine</name>
        <dbReference type="ChEBI" id="CHEBI:59789"/>
    </ligand>
</feature>
<dbReference type="EC" id="2.1.1.228" evidence="9"/>
<comment type="caution">
    <text evidence="12">The sequence shown here is derived from an EMBL/GenBank/DDBJ whole genome shotgun (WGS) entry which is preliminary data.</text>
</comment>
<evidence type="ECO:0000256" key="6">
    <source>
        <dbReference type="ARBA" id="ARBA00022694"/>
    </source>
</evidence>
<comment type="function">
    <text evidence="9">Specifically methylates the N1 position of guanosine-37 in various cytoplasmic and mitochondrial tRNAs. Methylation is not dependent on the nature of the nucleoside 5' of the target nucleoside. This is the first step in the biosynthesis of wybutosine (yW), a modified base adjacent to the anticodon of tRNAs and required for accurate decoding.</text>
</comment>
<dbReference type="InterPro" id="IPR056744">
    <property type="entry name" value="TRM5/TYW2-like_N"/>
</dbReference>
<dbReference type="GO" id="GO:0005759">
    <property type="term" value="C:mitochondrial matrix"/>
    <property type="evidence" value="ECO:0007669"/>
    <property type="project" value="UniProtKB-SubCell"/>
</dbReference>
<proteinExistence type="inferred from homology"/>
<comment type="similarity">
    <text evidence="9">Belongs to the TRM5 / TYW2 family.</text>
</comment>
<dbReference type="GO" id="GO:0052906">
    <property type="term" value="F:tRNA (guanine(37)-N1)-methyltransferase activity"/>
    <property type="evidence" value="ECO:0007669"/>
    <property type="project" value="UniProtKB-UniRule"/>
</dbReference>
<evidence type="ECO:0000256" key="5">
    <source>
        <dbReference type="ARBA" id="ARBA00022691"/>
    </source>
</evidence>
<evidence type="ECO:0000256" key="7">
    <source>
        <dbReference type="ARBA" id="ARBA00023128"/>
    </source>
</evidence>
<dbReference type="Gene3D" id="3.30.300.110">
    <property type="entry name" value="Met-10+ protein-like domains"/>
    <property type="match status" value="1"/>
</dbReference>
<reference evidence="12" key="1">
    <citation type="submission" date="2023-08" db="EMBL/GenBank/DDBJ databases">
        <authorList>
            <person name="Audoor S."/>
            <person name="Bilcke G."/>
        </authorList>
    </citation>
    <scope>NUCLEOTIDE SEQUENCE</scope>
</reference>
<name>A0AAD2CUC0_9STRA</name>
<keyword evidence="9" id="KW-0539">Nucleus</keyword>
<comment type="similarity">
    <text evidence="1">Belongs to the class I-like SAM-binding methyltransferase superfamily. TRM5/TYW2 family.</text>
</comment>
<gene>
    <name evidence="12" type="ORF">CYCCA115_LOCUS8493</name>
</gene>
<evidence type="ECO:0000256" key="8">
    <source>
        <dbReference type="ARBA" id="ARBA00047783"/>
    </source>
</evidence>
<dbReference type="Gene3D" id="3.40.50.150">
    <property type="entry name" value="Vaccinia Virus protein VP39"/>
    <property type="match status" value="1"/>
</dbReference>
<sequence>MFQTSHSLLKGAQALTPRSRTYTHRIRQTHPAQVTRSTFRWATSSRTDEDSLELGDRQDILDGWREHPSVNPKLEFPTILVPVESLTLLVPKLQPYLAKNSEVAKHVHPRIKMVKDHSDTHKLILITNEAVNNDGNDNGGGDIIDHLTDSLELGPGTIQRGPMLDMDVSYSQLSYQYILSKLLTPMGIPIPTSYEQIGHIAHFNLKPIHEPYGKLIAEVLTETNPTIETVVTKVGEVHGDYRTYDFDVLAGPEKLETTVVEHGVKIELHLGECYWSNRLGGERQVLIQDILNPSAVPPKSVAASAEKKGTSDTGDGERELIVADAFSGVGAVCLLLAKQAPEIGKNVTILANDWNPKAIEYFQKSIHSNSGMDSDRFFLSQGDAYDFLMDLGTGGIGGGKLKKGKKKKKKGPPGGMPDHVLMNFPLHGPTYLGALRWWQWKHVQKFYHMHNTYPRFHVYTFAKDIADKDNEEEIALDIIADELLPAMNTPRNDDDDDDDFDREGEKPGRHRRREMDNAFGTQFSTRMVRDVAPGKVVVCVSFFLTPKLIRYMQGEYE</sequence>
<evidence type="ECO:0000259" key="11">
    <source>
        <dbReference type="PROSITE" id="PS51684"/>
    </source>
</evidence>
<dbReference type="Pfam" id="PF25133">
    <property type="entry name" value="TYW2_N_2"/>
    <property type="match status" value="1"/>
</dbReference>
<organism evidence="12 13">
    <name type="scientific">Cylindrotheca closterium</name>
    <dbReference type="NCBI Taxonomy" id="2856"/>
    <lineage>
        <taxon>Eukaryota</taxon>
        <taxon>Sar</taxon>
        <taxon>Stramenopiles</taxon>
        <taxon>Ochrophyta</taxon>
        <taxon>Bacillariophyta</taxon>
        <taxon>Bacillariophyceae</taxon>
        <taxon>Bacillariophycidae</taxon>
        <taxon>Bacillariales</taxon>
        <taxon>Bacillariaceae</taxon>
        <taxon>Cylindrotheca</taxon>
    </lineage>
</organism>
<dbReference type="PANTHER" id="PTHR23245">
    <property type="entry name" value="TRNA METHYLTRANSFERASE"/>
    <property type="match status" value="1"/>
</dbReference>
<feature type="region of interest" description="Disordered" evidence="10">
    <location>
        <begin position="486"/>
        <end position="516"/>
    </location>
</feature>
<protein>
    <recommendedName>
        <fullName evidence="9">tRNA (guanine(37)-N1)-methyltransferase</fullName>
        <ecNumber evidence="9">2.1.1.228</ecNumber>
    </recommendedName>
    <alternativeName>
        <fullName evidence="9">M1G-methyltransferase</fullName>
    </alternativeName>
    <alternativeName>
        <fullName evidence="9">tRNA [GM37] methyltransferase</fullName>
    </alternativeName>
    <alternativeName>
        <fullName evidence="9">tRNA methyltransferase 5 homolog</fullName>
    </alternativeName>
</protein>
<evidence type="ECO:0000256" key="10">
    <source>
        <dbReference type="SAM" id="MobiDB-lite"/>
    </source>
</evidence>
<feature type="compositionally biased region" description="Acidic residues" evidence="10">
    <location>
        <begin position="493"/>
        <end position="502"/>
    </location>
</feature>
<dbReference type="PANTHER" id="PTHR23245:SF43">
    <property type="entry name" value="TRNA (GUANINE(37)-N1)-METHYLTRANSFERASE 2"/>
    <property type="match status" value="1"/>
</dbReference>
<feature type="region of interest" description="Disordered" evidence="10">
    <location>
        <begin position="296"/>
        <end position="315"/>
    </location>
</feature>
<keyword evidence="4 9" id="KW-0808">Transferase</keyword>
<dbReference type="InterPro" id="IPR025792">
    <property type="entry name" value="tRNA_Gua_MeTrfase_euk"/>
</dbReference>
<evidence type="ECO:0000313" key="12">
    <source>
        <dbReference type="EMBL" id="CAJ1943543.1"/>
    </source>
</evidence>
<dbReference type="CDD" id="cd02440">
    <property type="entry name" value="AdoMet_MTases"/>
    <property type="match status" value="1"/>
</dbReference>
<comment type="catalytic activity">
    <reaction evidence="8 9">
        <text>guanosine(37) in tRNA + S-adenosyl-L-methionine = N(1)-methylguanosine(37) in tRNA + S-adenosyl-L-homocysteine + H(+)</text>
        <dbReference type="Rhea" id="RHEA:36899"/>
        <dbReference type="Rhea" id="RHEA-COMP:10145"/>
        <dbReference type="Rhea" id="RHEA-COMP:10147"/>
        <dbReference type="ChEBI" id="CHEBI:15378"/>
        <dbReference type="ChEBI" id="CHEBI:57856"/>
        <dbReference type="ChEBI" id="CHEBI:59789"/>
        <dbReference type="ChEBI" id="CHEBI:73542"/>
        <dbReference type="ChEBI" id="CHEBI:74269"/>
        <dbReference type="EC" id="2.1.1.228"/>
    </reaction>
</comment>
<dbReference type="GO" id="GO:0070901">
    <property type="term" value="P:mitochondrial tRNA methylation"/>
    <property type="evidence" value="ECO:0007669"/>
    <property type="project" value="UniProtKB-ARBA"/>
</dbReference>
<comment type="subunit">
    <text evidence="9">Monomer.</text>
</comment>
<dbReference type="PROSITE" id="PS51684">
    <property type="entry name" value="SAM_MT_TRM5_TYW2"/>
    <property type="match status" value="1"/>
</dbReference>
<dbReference type="Proteomes" id="UP001295423">
    <property type="component" value="Unassembled WGS sequence"/>
</dbReference>
<keyword evidence="5 9" id="KW-0949">S-adenosyl-L-methionine</keyword>
<dbReference type="GO" id="GO:0002939">
    <property type="term" value="P:tRNA N1-guanine methylation"/>
    <property type="evidence" value="ECO:0007669"/>
    <property type="project" value="TreeGrafter"/>
</dbReference>
<evidence type="ECO:0000256" key="4">
    <source>
        <dbReference type="ARBA" id="ARBA00022679"/>
    </source>
</evidence>
<keyword evidence="7 9" id="KW-0496">Mitochondrion</keyword>
<dbReference type="GO" id="GO:0005634">
    <property type="term" value="C:nucleus"/>
    <property type="evidence" value="ECO:0007669"/>
    <property type="project" value="UniProtKB-SubCell"/>
</dbReference>
<evidence type="ECO:0000256" key="9">
    <source>
        <dbReference type="HAMAP-Rule" id="MF_03152"/>
    </source>
</evidence>
<feature type="compositionally biased region" description="Basic and acidic residues" evidence="10">
    <location>
        <begin position="305"/>
        <end position="315"/>
    </location>
</feature>
<dbReference type="FunFam" id="3.30.300.110:FF:000001">
    <property type="entry name" value="tRNA (guanine(37)-N1)-methyltransferase"/>
    <property type="match status" value="1"/>
</dbReference>
<dbReference type="EMBL" id="CAKOGP040001113">
    <property type="protein sequence ID" value="CAJ1943543.1"/>
    <property type="molecule type" value="Genomic_DNA"/>
</dbReference>
<feature type="binding site" evidence="9">
    <location>
        <begin position="383"/>
        <end position="384"/>
    </location>
    <ligand>
        <name>S-adenosyl-L-methionine</name>
        <dbReference type="ChEBI" id="CHEBI:59789"/>
    </ligand>
</feature>
<dbReference type="SUPFAM" id="SSF53335">
    <property type="entry name" value="S-adenosyl-L-methionine-dependent methyltransferases"/>
    <property type="match status" value="1"/>
</dbReference>